<name>A0A1B2ERY6_9HYPH</name>
<sequence>MDHNKGIPAAWHRRRTRYDPPGLDEAIAAAQGLTDEIESQIAIAAQLIGLPEDEIRGRVLMAQAQTRQSRSALTRGRQTEVVVIKRRSPRAN</sequence>
<gene>
    <name evidence="1" type="ORF">BB934_31215</name>
</gene>
<keyword evidence="1" id="KW-0614">Plasmid</keyword>
<protein>
    <submittedName>
        <fullName evidence="1">Uncharacterized protein</fullName>
    </submittedName>
</protein>
<dbReference type="RefSeq" id="WP_099513826.1">
    <property type="nucleotide sequence ID" value="NZ_CP016617.1"/>
</dbReference>
<geneLocation type="plasmid" evidence="1">
    <name>unnamed1</name>
</geneLocation>
<organism evidence="1">
    <name type="scientific">Microvirga ossetica</name>
    <dbReference type="NCBI Taxonomy" id="1882682"/>
    <lineage>
        <taxon>Bacteria</taxon>
        <taxon>Pseudomonadati</taxon>
        <taxon>Pseudomonadota</taxon>
        <taxon>Alphaproteobacteria</taxon>
        <taxon>Hyphomicrobiales</taxon>
        <taxon>Methylobacteriaceae</taxon>
        <taxon>Microvirga</taxon>
    </lineage>
</organism>
<dbReference type="AlphaFoldDB" id="A0A1B2ERY6"/>
<proteinExistence type="predicted"/>
<accession>A0A1B2ERY6</accession>
<dbReference type="KEGG" id="moc:BB934_31215"/>
<evidence type="ECO:0000313" key="1">
    <source>
        <dbReference type="EMBL" id="ANY82727.1"/>
    </source>
</evidence>
<dbReference type="EMBL" id="CP016617">
    <property type="protein sequence ID" value="ANY82727.1"/>
    <property type="molecule type" value="Genomic_DNA"/>
</dbReference>
<dbReference type="OrthoDB" id="8021227at2"/>
<reference evidence="1" key="1">
    <citation type="submission" date="2016-07" db="EMBL/GenBank/DDBJ databases">
        <title>Microvirga ossetica sp. nov. a new species of rhizobia isolated from root nodules of the legume species Vicia alpestris Steven originated from North Ossetia region in the Caucasus.</title>
        <authorList>
            <person name="Safronova V.I."/>
            <person name="Kuznetsova I.G."/>
            <person name="Sazanova A.L."/>
            <person name="Belimov A."/>
            <person name="Andronov E."/>
            <person name="Osledkin Y.S."/>
            <person name="Onishchuk O.P."/>
            <person name="Kurchak O.N."/>
            <person name="Shaposhnikov A.I."/>
            <person name="Willems A."/>
            <person name="Tikhonovich I.A."/>
        </authorList>
    </citation>
    <scope>NUCLEOTIDE SEQUENCE [LARGE SCALE GENOMIC DNA]</scope>
    <source>
        <strain evidence="1">V5/3M</strain>
        <plasmid evidence="1">unnamed1</plasmid>
    </source>
</reference>